<organism evidence="2 3">
    <name type="scientific">Pisum sativum</name>
    <name type="common">Garden pea</name>
    <name type="synonym">Lathyrus oleraceus</name>
    <dbReference type="NCBI Taxonomy" id="3888"/>
    <lineage>
        <taxon>Eukaryota</taxon>
        <taxon>Viridiplantae</taxon>
        <taxon>Streptophyta</taxon>
        <taxon>Embryophyta</taxon>
        <taxon>Tracheophyta</taxon>
        <taxon>Spermatophyta</taxon>
        <taxon>Magnoliopsida</taxon>
        <taxon>eudicotyledons</taxon>
        <taxon>Gunneridae</taxon>
        <taxon>Pentapetalae</taxon>
        <taxon>rosids</taxon>
        <taxon>fabids</taxon>
        <taxon>Fabales</taxon>
        <taxon>Fabaceae</taxon>
        <taxon>Papilionoideae</taxon>
        <taxon>50 kb inversion clade</taxon>
        <taxon>NPAAA clade</taxon>
        <taxon>Hologalegina</taxon>
        <taxon>IRL clade</taxon>
        <taxon>Fabeae</taxon>
        <taxon>Lathyrus</taxon>
    </lineage>
</organism>
<comment type="caution">
    <text evidence="2">The sequence shown here is derived from an EMBL/GenBank/DDBJ whole genome shotgun (WGS) entry which is preliminary data.</text>
</comment>
<sequence>MRTRTQHREEIERTFQNPHGLEEAMTELYELRFTAQCLRKSREDVKKCWEAKVVEKEKEIKKKKQALFRLEDAMTCVGCSTPQTIYVDPHNGLISKMDPIKYIFDKLTLTSRTKAIKDSVLADHLAQYHVEDYQPLKFDFPDEDIMAIKDYEIPDPDEQPEKRNDGLLCSMVLQM</sequence>
<dbReference type="Proteomes" id="UP001058974">
    <property type="component" value="Chromosome 4"/>
</dbReference>
<protein>
    <submittedName>
        <fullName evidence="2">Uncharacterized protein</fullName>
    </submittedName>
</protein>
<proteinExistence type="predicted"/>
<evidence type="ECO:0000313" key="3">
    <source>
        <dbReference type="Proteomes" id="UP001058974"/>
    </source>
</evidence>
<accession>A0A9D5AXF4</accession>
<keyword evidence="3" id="KW-1185">Reference proteome</keyword>
<gene>
    <name evidence="2" type="ORF">KIW84_045598</name>
</gene>
<reference evidence="2 3" key="1">
    <citation type="journal article" date="2022" name="Nat. Genet.">
        <title>Improved pea reference genome and pan-genome highlight genomic features and evolutionary characteristics.</title>
        <authorList>
            <person name="Yang T."/>
            <person name="Liu R."/>
            <person name="Luo Y."/>
            <person name="Hu S."/>
            <person name="Wang D."/>
            <person name="Wang C."/>
            <person name="Pandey M.K."/>
            <person name="Ge S."/>
            <person name="Xu Q."/>
            <person name="Li N."/>
            <person name="Li G."/>
            <person name="Huang Y."/>
            <person name="Saxena R.K."/>
            <person name="Ji Y."/>
            <person name="Li M."/>
            <person name="Yan X."/>
            <person name="He Y."/>
            <person name="Liu Y."/>
            <person name="Wang X."/>
            <person name="Xiang C."/>
            <person name="Varshney R.K."/>
            <person name="Ding H."/>
            <person name="Gao S."/>
            <person name="Zong X."/>
        </authorList>
    </citation>
    <scope>NUCLEOTIDE SEQUENCE [LARGE SCALE GENOMIC DNA]</scope>
    <source>
        <strain evidence="2 3">cv. Zhongwan 6</strain>
    </source>
</reference>
<keyword evidence="1" id="KW-0175">Coiled coil</keyword>
<dbReference type="Gramene" id="Psat04G0559800-T1">
    <property type="protein sequence ID" value="KAI5422199.1"/>
    <property type="gene ID" value="KIW84_045598"/>
</dbReference>
<dbReference type="AlphaFoldDB" id="A0A9D5AXF4"/>
<evidence type="ECO:0000256" key="1">
    <source>
        <dbReference type="SAM" id="Coils"/>
    </source>
</evidence>
<dbReference type="EMBL" id="JAMSHJ010000004">
    <property type="protein sequence ID" value="KAI5422199.1"/>
    <property type="molecule type" value="Genomic_DNA"/>
</dbReference>
<feature type="coiled-coil region" evidence="1">
    <location>
        <begin position="46"/>
        <end position="73"/>
    </location>
</feature>
<name>A0A9D5AXF4_PEA</name>
<evidence type="ECO:0000313" key="2">
    <source>
        <dbReference type="EMBL" id="KAI5422199.1"/>
    </source>
</evidence>